<feature type="transmembrane region" description="Helical" evidence="10">
    <location>
        <begin position="64"/>
        <end position="90"/>
    </location>
</feature>
<dbReference type="Pfam" id="PF01554">
    <property type="entry name" value="MatE"/>
    <property type="match status" value="2"/>
</dbReference>
<dbReference type="InterPro" id="IPR048279">
    <property type="entry name" value="MdtK-like"/>
</dbReference>
<dbReference type="PIRSF" id="PIRSF006603">
    <property type="entry name" value="DinF"/>
    <property type="match status" value="1"/>
</dbReference>
<accession>A0A931IVU3</accession>
<feature type="transmembrane region" description="Helical" evidence="10">
    <location>
        <begin position="339"/>
        <end position="357"/>
    </location>
</feature>
<feature type="transmembrane region" description="Helical" evidence="10">
    <location>
        <begin position="297"/>
        <end position="319"/>
    </location>
</feature>
<dbReference type="GO" id="GO:0042910">
    <property type="term" value="F:xenobiotic transmembrane transporter activity"/>
    <property type="evidence" value="ECO:0007669"/>
    <property type="project" value="InterPro"/>
</dbReference>
<dbReference type="CDD" id="cd13131">
    <property type="entry name" value="MATE_NorM_like"/>
    <property type="match status" value="1"/>
</dbReference>
<keyword evidence="4" id="KW-1003">Cell membrane</keyword>
<dbReference type="InterPro" id="IPR002528">
    <property type="entry name" value="MATE_fam"/>
</dbReference>
<feature type="transmembrane region" description="Helical" evidence="10">
    <location>
        <begin position="111"/>
        <end position="129"/>
    </location>
</feature>
<evidence type="ECO:0000256" key="4">
    <source>
        <dbReference type="ARBA" id="ARBA00022475"/>
    </source>
</evidence>
<dbReference type="NCBIfam" id="TIGR00797">
    <property type="entry name" value="matE"/>
    <property type="match status" value="1"/>
</dbReference>
<evidence type="ECO:0000256" key="9">
    <source>
        <dbReference type="ARBA" id="ARBA00031636"/>
    </source>
</evidence>
<evidence type="ECO:0000256" key="8">
    <source>
        <dbReference type="ARBA" id="ARBA00023136"/>
    </source>
</evidence>
<reference evidence="11" key="1">
    <citation type="submission" date="2020-12" db="EMBL/GenBank/DDBJ databases">
        <title>The genome sequence of Inhella sp. 4Y17.</title>
        <authorList>
            <person name="Liu Y."/>
        </authorList>
    </citation>
    <scope>NUCLEOTIDE SEQUENCE</scope>
    <source>
        <strain evidence="11">4Y10</strain>
    </source>
</reference>
<dbReference type="InterPro" id="IPR050222">
    <property type="entry name" value="MATE_MdtK"/>
</dbReference>
<feature type="transmembrane region" description="Helical" evidence="10">
    <location>
        <begin position="32"/>
        <end position="52"/>
    </location>
</feature>
<feature type="transmembrane region" description="Helical" evidence="10">
    <location>
        <begin position="436"/>
        <end position="460"/>
    </location>
</feature>
<sequence length="477" mass="51451">MALQPVCRARGRQHASRGSQVVKRWLHSGRELGALAWPVLIGQIAVLAYSTVDTLMLGRLGSDALAALAVGSSVFFSVFVGFMGMVLAIGPIAGRLFGAREPRQAGWQMTQCQWLALMLSIPGTGLLLWPEPFLWMAQLNDQAAESVRAYLRPLAFALAPALLFTAYRGFNTAVSRPKAVMALQVGGLLLKIPLTAALVYGVGPVPALGAQGCSWATALVMTAQWLIGEWVLHRDPFYRPFAFQSWWRVRPAWPDQWALLKLGLPLGGSVLVEVTGFTFMAIFIARLGPTPVAGHQIAVNLVAMMFMVPLALSNAATTLVSQALGAKQWAMAAQIGRHALLWGLVVATVLGGWVALWREPILRLYTSDAAAIAAALPLLVWLWVFHIGDSLQYVAAGVLRAHHVVNWPMGIYVFALWGVGIGGGNWLAFRQGLGAVGFWMSATVGLLLAGSLLSALQIWVEHQSQRTPSSPTSERLG</sequence>
<dbReference type="AlphaFoldDB" id="A0A931IVU3"/>
<comment type="subcellular location">
    <subcellularLocation>
        <location evidence="1">Cell inner membrane</location>
        <topology evidence="1">Multi-pass membrane protein</topology>
    </subcellularLocation>
</comment>
<protein>
    <recommendedName>
        <fullName evidence="9">Multidrug-efflux transporter</fullName>
    </recommendedName>
</protein>
<dbReference type="GO" id="GO:0015297">
    <property type="term" value="F:antiporter activity"/>
    <property type="evidence" value="ECO:0007669"/>
    <property type="project" value="UniProtKB-KW"/>
</dbReference>
<evidence type="ECO:0000256" key="3">
    <source>
        <dbReference type="ARBA" id="ARBA00022449"/>
    </source>
</evidence>
<keyword evidence="3" id="KW-0050">Antiport</keyword>
<dbReference type="PANTHER" id="PTHR43298">
    <property type="entry name" value="MULTIDRUG RESISTANCE PROTEIN NORM-RELATED"/>
    <property type="match status" value="1"/>
</dbReference>
<keyword evidence="12" id="KW-1185">Reference proteome</keyword>
<organism evidence="11 12">
    <name type="scientific">Inhella gelatinilytica</name>
    <dbReference type="NCBI Taxonomy" id="2795030"/>
    <lineage>
        <taxon>Bacteria</taxon>
        <taxon>Pseudomonadati</taxon>
        <taxon>Pseudomonadota</taxon>
        <taxon>Betaproteobacteria</taxon>
        <taxon>Burkholderiales</taxon>
        <taxon>Sphaerotilaceae</taxon>
        <taxon>Inhella</taxon>
    </lineage>
</organism>
<dbReference type="GO" id="GO:0006811">
    <property type="term" value="P:monoatomic ion transport"/>
    <property type="evidence" value="ECO:0007669"/>
    <property type="project" value="UniProtKB-KW"/>
</dbReference>
<feature type="transmembrane region" description="Helical" evidence="10">
    <location>
        <begin position="179"/>
        <end position="200"/>
    </location>
</feature>
<evidence type="ECO:0000256" key="7">
    <source>
        <dbReference type="ARBA" id="ARBA00023065"/>
    </source>
</evidence>
<proteinExistence type="predicted"/>
<evidence type="ECO:0000256" key="1">
    <source>
        <dbReference type="ARBA" id="ARBA00004429"/>
    </source>
</evidence>
<dbReference type="Proteomes" id="UP000620139">
    <property type="component" value="Unassembled WGS sequence"/>
</dbReference>
<keyword evidence="5 10" id="KW-0812">Transmembrane</keyword>
<feature type="transmembrane region" description="Helical" evidence="10">
    <location>
        <begin position="262"/>
        <end position="285"/>
    </location>
</feature>
<evidence type="ECO:0000256" key="6">
    <source>
        <dbReference type="ARBA" id="ARBA00022989"/>
    </source>
</evidence>
<keyword evidence="8 10" id="KW-0472">Membrane</keyword>
<name>A0A931IVU3_9BURK</name>
<gene>
    <name evidence="11" type="ORF">I7X43_13015</name>
</gene>
<dbReference type="PANTHER" id="PTHR43298:SF2">
    <property type="entry name" value="FMN_FAD EXPORTER YEEO-RELATED"/>
    <property type="match status" value="1"/>
</dbReference>
<evidence type="ECO:0000313" key="12">
    <source>
        <dbReference type="Proteomes" id="UP000620139"/>
    </source>
</evidence>
<feature type="transmembrane region" description="Helical" evidence="10">
    <location>
        <begin position="369"/>
        <end position="387"/>
    </location>
</feature>
<evidence type="ECO:0000256" key="5">
    <source>
        <dbReference type="ARBA" id="ARBA00022692"/>
    </source>
</evidence>
<evidence type="ECO:0000256" key="10">
    <source>
        <dbReference type="SAM" id="Phobius"/>
    </source>
</evidence>
<evidence type="ECO:0000256" key="2">
    <source>
        <dbReference type="ARBA" id="ARBA00022448"/>
    </source>
</evidence>
<evidence type="ECO:0000313" key="11">
    <source>
        <dbReference type="EMBL" id="MBH9553765.1"/>
    </source>
</evidence>
<keyword evidence="7" id="KW-0406">Ion transport</keyword>
<dbReference type="GO" id="GO:0005886">
    <property type="term" value="C:plasma membrane"/>
    <property type="evidence" value="ECO:0007669"/>
    <property type="project" value="UniProtKB-SubCell"/>
</dbReference>
<keyword evidence="6 10" id="KW-1133">Transmembrane helix</keyword>
<feature type="transmembrane region" description="Helical" evidence="10">
    <location>
        <begin position="407"/>
        <end position="429"/>
    </location>
</feature>
<dbReference type="EMBL" id="JAEDAL010000007">
    <property type="protein sequence ID" value="MBH9553765.1"/>
    <property type="molecule type" value="Genomic_DNA"/>
</dbReference>
<keyword evidence="2" id="KW-0813">Transport</keyword>
<comment type="caution">
    <text evidence="11">The sequence shown here is derived from an EMBL/GenBank/DDBJ whole genome shotgun (WGS) entry which is preliminary data.</text>
</comment>
<feature type="transmembrane region" description="Helical" evidence="10">
    <location>
        <begin position="149"/>
        <end position="167"/>
    </location>
</feature>